<comment type="caution">
    <text evidence="7">The sequence shown here is derived from an EMBL/GenBank/DDBJ whole genome shotgun (WGS) entry which is preliminary data.</text>
</comment>
<dbReference type="PANTHER" id="PTHR47424:SF14">
    <property type="entry name" value="ZINC FINGER PROTEIN GRT1"/>
    <property type="match status" value="1"/>
</dbReference>
<keyword evidence="2" id="KW-0805">Transcription regulation</keyword>
<dbReference type="AlphaFoldDB" id="A0A8H4P6Z1"/>
<dbReference type="Proteomes" id="UP000554235">
    <property type="component" value="Unassembled WGS sequence"/>
</dbReference>
<dbReference type="GO" id="GO:0003677">
    <property type="term" value="F:DNA binding"/>
    <property type="evidence" value="ECO:0007669"/>
    <property type="project" value="InterPro"/>
</dbReference>
<feature type="compositionally biased region" description="Low complexity" evidence="5">
    <location>
        <begin position="71"/>
        <end position="88"/>
    </location>
</feature>
<dbReference type="Gene3D" id="4.10.240.10">
    <property type="entry name" value="Zn(2)-C6 fungal-type DNA-binding domain"/>
    <property type="match status" value="1"/>
</dbReference>
<dbReference type="Pfam" id="PF00172">
    <property type="entry name" value="Zn_clus"/>
    <property type="match status" value="1"/>
</dbReference>
<dbReference type="InterPro" id="IPR036864">
    <property type="entry name" value="Zn2-C6_fun-type_DNA-bd_sf"/>
</dbReference>
<name>A0A8H4P6Z1_9HYPO</name>
<gene>
    <name evidence="7" type="ORF">FALBO_14853</name>
</gene>
<proteinExistence type="predicted"/>
<dbReference type="InterPro" id="IPR051127">
    <property type="entry name" value="Fungal_SecMet_Regulators"/>
</dbReference>
<reference evidence="7 8" key="1">
    <citation type="submission" date="2020-01" db="EMBL/GenBank/DDBJ databases">
        <title>Identification and distribution of gene clusters putatively required for synthesis of sphingolipid metabolism inhibitors in phylogenetically diverse species of the filamentous fungus Fusarium.</title>
        <authorList>
            <person name="Kim H.-S."/>
            <person name="Busman M."/>
            <person name="Brown D.W."/>
            <person name="Divon H."/>
            <person name="Uhlig S."/>
            <person name="Proctor R.H."/>
        </authorList>
    </citation>
    <scope>NUCLEOTIDE SEQUENCE [LARGE SCALE GENOMIC DNA]</scope>
    <source>
        <strain evidence="7 8">NRRL 20459</strain>
    </source>
</reference>
<keyword evidence="4" id="KW-0539">Nucleus</keyword>
<evidence type="ECO:0000256" key="4">
    <source>
        <dbReference type="ARBA" id="ARBA00023242"/>
    </source>
</evidence>
<accession>A0A8H4P6Z1</accession>
<evidence type="ECO:0000313" key="7">
    <source>
        <dbReference type="EMBL" id="KAF4458416.1"/>
    </source>
</evidence>
<dbReference type="InterPro" id="IPR007219">
    <property type="entry name" value="XnlR_reg_dom"/>
</dbReference>
<dbReference type="EMBL" id="JAADYS010002461">
    <property type="protein sequence ID" value="KAF4458416.1"/>
    <property type="molecule type" value="Genomic_DNA"/>
</dbReference>
<dbReference type="PROSITE" id="PS00463">
    <property type="entry name" value="ZN2_CY6_FUNGAL_1"/>
    <property type="match status" value="1"/>
</dbReference>
<protein>
    <submittedName>
        <fullName evidence="7">C6 zinc finger domain-containing</fullName>
    </submittedName>
</protein>
<feature type="region of interest" description="Disordered" evidence="5">
    <location>
        <begin position="42"/>
        <end position="98"/>
    </location>
</feature>
<dbReference type="OrthoDB" id="4064873at2759"/>
<dbReference type="PROSITE" id="PS50048">
    <property type="entry name" value="ZN2_CY6_FUNGAL_2"/>
    <property type="match status" value="1"/>
</dbReference>
<sequence>MKRHGPKISKACDSCCRRKTKCDGQQPCHTCQRIGNPSECSYRSKARVRHGTSFRPASTGLARRPEVDGVPSRSSPSIPAVSAASLSSQPPSVDHQLNRRNHQHNGVVATDFDGSQVFYGQASMYSTAQQLRRMMLQPVSLLSADSRQAAQDINVALDMFMQRYLFFGFPLRAEPFAAPIICSQGGVTAIVPKLTSARFLDNFKAATLHILPFFSDKELDHLLDAVYNSASPTSVNISFQHRALLLIILASGALCEVETELAETLFLLSKQETWLHEDTVTLEMIQFSLLAADYQLNMGRATSGYLYIGAACRKAFAMGLTVTRIYVGSSQTQDEQRRVTLWCLYFFDW</sequence>
<evidence type="ECO:0000313" key="8">
    <source>
        <dbReference type="Proteomes" id="UP000554235"/>
    </source>
</evidence>
<keyword evidence="1" id="KW-0479">Metal-binding</keyword>
<dbReference type="SUPFAM" id="SSF57701">
    <property type="entry name" value="Zn2/Cys6 DNA-binding domain"/>
    <property type="match status" value="1"/>
</dbReference>
<dbReference type="CDD" id="cd00067">
    <property type="entry name" value="GAL4"/>
    <property type="match status" value="1"/>
</dbReference>
<evidence type="ECO:0000259" key="6">
    <source>
        <dbReference type="PROSITE" id="PS50048"/>
    </source>
</evidence>
<feature type="domain" description="Zn(2)-C6 fungal-type" evidence="6">
    <location>
        <begin position="11"/>
        <end position="42"/>
    </location>
</feature>
<evidence type="ECO:0000256" key="3">
    <source>
        <dbReference type="ARBA" id="ARBA00023163"/>
    </source>
</evidence>
<dbReference type="CDD" id="cd12148">
    <property type="entry name" value="fungal_TF_MHR"/>
    <property type="match status" value="1"/>
</dbReference>
<organism evidence="7 8">
    <name type="scientific">Fusarium albosuccineum</name>
    <dbReference type="NCBI Taxonomy" id="1237068"/>
    <lineage>
        <taxon>Eukaryota</taxon>
        <taxon>Fungi</taxon>
        <taxon>Dikarya</taxon>
        <taxon>Ascomycota</taxon>
        <taxon>Pezizomycotina</taxon>
        <taxon>Sordariomycetes</taxon>
        <taxon>Hypocreomycetidae</taxon>
        <taxon>Hypocreales</taxon>
        <taxon>Nectriaceae</taxon>
        <taxon>Fusarium</taxon>
        <taxon>Fusarium decemcellulare species complex</taxon>
    </lineage>
</organism>
<dbReference type="GO" id="GO:0000981">
    <property type="term" value="F:DNA-binding transcription factor activity, RNA polymerase II-specific"/>
    <property type="evidence" value="ECO:0007669"/>
    <property type="project" value="InterPro"/>
</dbReference>
<keyword evidence="3" id="KW-0804">Transcription</keyword>
<dbReference type="SMART" id="SM00066">
    <property type="entry name" value="GAL4"/>
    <property type="match status" value="1"/>
</dbReference>
<dbReference type="Pfam" id="PF04082">
    <property type="entry name" value="Fungal_trans"/>
    <property type="match status" value="1"/>
</dbReference>
<dbReference type="PANTHER" id="PTHR47424">
    <property type="entry name" value="REGULATORY PROTEIN GAL4"/>
    <property type="match status" value="1"/>
</dbReference>
<evidence type="ECO:0000256" key="5">
    <source>
        <dbReference type="SAM" id="MobiDB-lite"/>
    </source>
</evidence>
<evidence type="ECO:0000256" key="1">
    <source>
        <dbReference type="ARBA" id="ARBA00022723"/>
    </source>
</evidence>
<dbReference type="GO" id="GO:0008270">
    <property type="term" value="F:zinc ion binding"/>
    <property type="evidence" value="ECO:0007669"/>
    <property type="project" value="InterPro"/>
</dbReference>
<dbReference type="InterPro" id="IPR001138">
    <property type="entry name" value="Zn2Cys6_DnaBD"/>
</dbReference>
<keyword evidence="8" id="KW-1185">Reference proteome</keyword>
<evidence type="ECO:0000256" key="2">
    <source>
        <dbReference type="ARBA" id="ARBA00023015"/>
    </source>
</evidence>
<dbReference type="GO" id="GO:0006351">
    <property type="term" value="P:DNA-templated transcription"/>
    <property type="evidence" value="ECO:0007669"/>
    <property type="project" value="InterPro"/>
</dbReference>